<feature type="transmembrane region" description="Helical" evidence="7">
    <location>
        <begin position="284"/>
        <end position="301"/>
    </location>
</feature>
<feature type="transmembrane region" description="Helical" evidence="7">
    <location>
        <begin position="370"/>
        <end position="390"/>
    </location>
</feature>
<keyword evidence="5 7" id="KW-1133">Transmembrane helix</keyword>
<dbReference type="RefSeq" id="WP_211559813.1">
    <property type="nucleotide sequence ID" value="NZ_JAGVRK010000001.1"/>
</dbReference>
<evidence type="ECO:0000256" key="1">
    <source>
        <dbReference type="ARBA" id="ARBA00004651"/>
    </source>
</evidence>
<evidence type="ECO:0000256" key="7">
    <source>
        <dbReference type="SAM" id="Phobius"/>
    </source>
</evidence>
<dbReference type="InterPro" id="IPR010290">
    <property type="entry name" value="TM_effector"/>
</dbReference>
<comment type="caution">
    <text evidence="8">The sequence shown here is derived from an EMBL/GenBank/DDBJ whole genome shotgun (WGS) entry which is preliminary data.</text>
</comment>
<keyword evidence="4 7" id="KW-0812">Transmembrane</keyword>
<dbReference type="CDD" id="cd06173">
    <property type="entry name" value="MFS_MefA_like"/>
    <property type="match status" value="1"/>
</dbReference>
<evidence type="ECO:0000256" key="2">
    <source>
        <dbReference type="ARBA" id="ARBA00022448"/>
    </source>
</evidence>
<evidence type="ECO:0000313" key="8">
    <source>
        <dbReference type="EMBL" id="MBS2970011.1"/>
    </source>
</evidence>
<feature type="transmembrane region" description="Helical" evidence="7">
    <location>
        <begin position="220"/>
        <end position="241"/>
    </location>
</feature>
<proteinExistence type="predicted"/>
<dbReference type="PANTHER" id="PTHR23513">
    <property type="entry name" value="INTEGRAL MEMBRANE EFFLUX PROTEIN-RELATED"/>
    <property type="match status" value="1"/>
</dbReference>
<keyword evidence="6 7" id="KW-0472">Membrane</keyword>
<keyword evidence="9" id="KW-1185">Reference proteome</keyword>
<gene>
    <name evidence="8" type="ORF">J9317_14665</name>
</gene>
<dbReference type="Pfam" id="PF05977">
    <property type="entry name" value="MFS_3"/>
    <property type="match status" value="1"/>
</dbReference>
<keyword evidence="2" id="KW-0813">Transport</keyword>
<evidence type="ECO:0000256" key="5">
    <source>
        <dbReference type="ARBA" id="ARBA00022989"/>
    </source>
</evidence>
<dbReference type="PANTHER" id="PTHR23513:SF19">
    <property type="entry name" value="MAJOR FACILITATOR SUPERFAMILY (MFS) PROFILE DOMAIN-CONTAINING PROTEIN"/>
    <property type="match status" value="1"/>
</dbReference>
<protein>
    <submittedName>
        <fullName evidence="8">MFS transporter</fullName>
    </submittedName>
</protein>
<feature type="transmembrane region" description="Helical" evidence="7">
    <location>
        <begin position="98"/>
        <end position="116"/>
    </location>
</feature>
<feature type="transmembrane region" description="Helical" evidence="7">
    <location>
        <begin position="71"/>
        <end position="91"/>
    </location>
</feature>
<reference evidence="8 9" key="1">
    <citation type="submission" date="2021-04" db="EMBL/GenBank/DDBJ databases">
        <title>Metabacillus sp. strain KIGAM252 whole genome sequence.</title>
        <authorList>
            <person name="Seo M.-J."/>
            <person name="Cho E.-S."/>
            <person name="Hwang C.Y."/>
            <person name="Yoon D.J."/>
        </authorList>
    </citation>
    <scope>NUCLEOTIDE SEQUENCE [LARGE SCALE GENOMIC DNA]</scope>
    <source>
        <strain evidence="8 9">KIGAM252</strain>
    </source>
</reference>
<feature type="transmembrane region" description="Helical" evidence="7">
    <location>
        <begin position="253"/>
        <end position="275"/>
    </location>
</feature>
<dbReference type="EMBL" id="JAGVRK010000001">
    <property type="protein sequence ID" value="MBS2970011.1"/>
    <property type="molecule type" value="Genomic_DNA"/>
</dbReference>
<dbReference type="Gene3D" id="1.20.1250.20">
    <property type="entry name" value="MFS general substrate transporter like domains"/>
    <property type="match status" value="1"/>
</dbReference>
<dbReference type="InterPro" id="IPR036259">
    <property type="entry name" value="MFS_trans_sf"/>
</dbReference>
<sequence length="397" mass="42669">MKTANFRYLWIGQTIANAGDIFYAVGLIALLYEATGSAFYLAAVPFAITAAKFSSGLAAPLLLDKWELDRILVYSQAGKTAFLSVLAIGIASGQSGNLLFMFLCIITISVLDGWAAPAKNAMLPGLVPSDELVKANSFTASIDQSVQLGGWAVGGVLAALIGAMSLIWISAGLYAASTILLKRIKFKPIPFESNEEGIWSRLKEGWIGIWKSPSLRSIHFILVLETAAGAVWIAAILYIYVKNQLQMGEEWWGYINASFFAGLIAGGLFGVRYALWIDRNSRKVLITGAFGVSAAAFIFGMTNVPWVALAASAFFGMMEQLKNVCLQTAVQRFTPSALLSKVYSAQSSMLALTFGLGSLAVGAAAERIPIYFVFMLSSGILLLSAGYTILRKNRLSS</sequence>
<evidence type="ECO:0000256" key="3">
    <source>
        <dbReference type="ARBA" id="ARBA00022475"/>
    </source>
</evidence>
<feature type="transmembrane region" description="Helical" evidence="7">
    <location>
        <begin position="342"/>
        <end position="364"/>
    </location>
</feature>
<accession>A0ABS5LHB2</accession>
<feature type="transmembrane region" description="Helical" evidence="7">
    <location>
        <begin position="21"/>
        <end position="51"/>
    </location>
</feature>
<keyword evidence="3" id="KW-1003">Cell membrane</keyword>
<organism evidence="8 9">
    <name type="scientific">Metabacillus flavus</name>
    <dbReference type="NCBI Taxonomy" id="2823519"/>
    <lineage>
        <taxon>Bacteria</taxon>
        <taxon>Bacillati</taxon>
        <taxon>Bacillota</taxon>
        <taxon>Bacilli</taxon>
        <taxon>Bacillales</taxon>
        <taxon>Bacillaceae</taxon>
        <taxon>Metabacillus</taxon>
    </lineage>
</organism>
<evidence type="ECO:0000256" key="6">
    <source>
        <dbReference type="ARBA" id="ARBA00023136"/>
    </source>
</evidence>
<comment type="subcellular location">
    <subcellularLocation>
        <location evidence="1">Cell membrane</location>
        <topology evidence="1">Multi-pass membrane protein</topology>
    </subcellularLocation>
</comment>
<dbReference type="SUPFAM" id="SSF103473">
    <property type="entry name" value="MFS general substrate transporter"/>
    <property type="match status" value="1"/>
</dbReference>
<evidence type="ECO:0000313" key="9">
    <source>
        <dbReference type="Proteomes" id="UP000682403"/>
    </source>
</evidence>
<feature type="transmembrane region" description="Helical" evidence="7">
    <location>
        <begin position="151"/>
        <end position="176"/>
    </location>
</feature>
<name>A0ABS5LHB2_9BACI</name>
<dbReference type="Proteomes" id="UP000682403">
    <property type="component" value="Unassembled WGS sequence"/>
</dbReference>
<evidence type="ECO:0000256" key="4">
    <source>
        <dbReference type="ARBA" id="ARBA00022692"/>
    </source>
</evidence>